<evidence type="ECO:0000256" key="9">
    <source>
        <dbReference type="ARBA" id="ARBA00031637"/>
    </source>
</evidence>
<evidence type="ECO:0000259" key="12">
    <source>
        <dbReference type="Pfam" id="PF00723"/>
    </source>
</evidence>
<keyword evidence="5 14" id="KW-0378">Hydrolase</keyword>
<evidence type="ECO:0000256" key="4">
    <source>
        <dbReference type="ARBA" id="ARBA00019905"/>
    </source>
</evidence>
<keyword evidence="7 14" id="KW-0326">Glycosidase</keyword>
<evidence type="ECO:0000256" key="6">
    <source>
        <dbReference type="ARBA" id="ARBA00023277"/>
    </source>
</evidence>
<accession>A0A7G1Q856</accession>
<dbReference type="GO" id="GO:0004555">
    <property type="term" value="F:alpha,alpha-trehalase activity"/>
    <property type="evidence" value="ECO:0007669"/>
    <property type="project" value="UniProtKB-EC"/>
</dbReference>
<dbReference type="SUPFAM" id="SSF48208">
    <property type="entry name" value="Six-hairpin glycosidases"/>
    <property type="match status" value="1"/>
</dbReference>
<evidence type="ECO:0000313" key="14">
    <source>
        <dbReference type="EMBL" id="CAB1274994.1"/>
    </source>
</evidence>
<dbReference type="FunFam" id="1.50.10.10:FF:000005">
    <property type="entry name" value="Glycosyl hydrolase, glucoamylase"/>
    <property type="match status" value="1"/>
</dbReference>
<keyword evidence="6" id="KW-0119">Carbohydrate metabolism</keyword>
<evidence type="ECO:0000256" key="2">
    <source>
        <dbReference type="ARBA" id="ARBA00006188"/>
    </source>
</evidence>
<feature type="domain" description="GH15-like" evidence="12">
    <location>
        <begin position="225"/>
        <end position="587"/>
    </location>
</feature>
<reference evidence="14 15" key="1">
    <citation type="submission" date="2020-03" db="EMBL/GenBank/DDBJ databases">
        <authorList>
            <person name="Picone N."/>
        </authorList>
    </citation>
    <scope>NUCLEOTIDE SEQUENCE [LARGE SCALE GENOMIC DNA]</scope>
    <source>
        <strain evidence="14">NSCAC1</strain>
    </source>
</reference>
<sequence>MGKLIEDYGLIGNMVSCALVGIDGSIDWLCLPHFDSDACFAALLGTPDHGRWLIAPKKGEIKNTTRRYLPNTPILETTFETETGVVCITDFMPLTTNEKKVELLRIVRGIRGQVDMEMDIVLRFRYGETVPWVRQTDYGIRAISGPDTVELLTPIPLHGENMKTRSNFTVTEGSYVPFTLTYHPSQEEPRFISDSRAALTVTSDWWQEWASRCYNAHASVPPEWRDAIVRSLITLKVMTFQPTGGIVAAPTTSLPEEIGGERQWDYRFCWIRDSALALHTFLSSGYMDEAKAFREWLLRAAAGHPEQMQIMYGLRGERRLTEEELPWLPGYENSRPVRIGNGAYRQKQLDVYGELMNTTHLARMSQIGSATSWQFQCTLLRNLEESWHYPDEGIWEIRSSQRHFTHSKMMCWVAFDQAVKAIEIFGLEGPLDKWKKIRAEIKTDILTHGYDSERNTFTQTYGHPGLDASLLLLGKTGFLEPTDPRFIGTVEAIEKELIEDGFVLRYRPEESTDGLSGNEGAFLVCSFWLVDAYALIGRHNDAMVLFNRLLSIRNDLGLLAEEYHPGLKRQLGNFPQAFSHVGLIDAAHHLLQSYIPQP</sequence>
<evidence type="ECO:0000256" key="10">
    <source>
        <dbReference type="ARBA" id="ARBA00053030"/>
    </source>
</evidence>
<dbReference type="KEGG" id="ntg:NSCAC_0446"/>
<evidence type="ECO:0000256" key="7">
    <source>
        <dbReference type="ARBA" id="ARBA00023295"/>
    </source>
</evidence>
<dbReference type="InterPro" id="IPR012341">
    <property type="entry name" value="6hp_glycosidase-like_sf"/>
</dbReference>
<dbReference type="PANTHER" id="PTHR31616:SF0">
    <property type="entry name" value="GLUCAN 1,4-ALPHA-GLUCOSIDASE"/>
    <property type="match status" value="1"/>
</dbReference>
<dbReference type="Proteomes" id="UP000516072">
    <property type="component" value="Chromosome"/>
</dbReference>
<dbReference type="EC" id="3.2.1.28" evidence="3"/>
<dbReference type="Gene3D" id="1.50.10.10">
    <property type="match status" value="1"/>
</dbReference>
<name>A0A7G1Q856_9GAMM</name>
<dbReference type="GO" id="GO:0005993">
    <property type="term" value="P:trehalose catabolic process"/>
    <property type="evidence" value="ECO:0007669"/>
    <property type="project" value="UniProtKB-ARBA"/>
</dbReference>
<evidence type="ECO:0000313" key="15">
    <source>
        <dbReference type="Proteomes" id="UP000516072"/>
    </source>
</evidence>
<dbReference type="AlphaFoldDB" id="A0A7G1Q856"/>
<keyword evidence="15" id="KW-1185">Reference proteome</keyword>
<comment type="cofactor">
    <cofactor evidence="10">
        <name>phosphate</name>
        <dbReference type="ChEBI" id="CHEBI:43474"/>
    </cofactor>
</comment>
<dbReference type="Pfam" id="PF00723">
    <property type="entry name" value="Glyco_hydro_15"/>
    <property type="match status" value="1"/>
</dbReference>
<feature type="domain" description="Trehalase-like N-terminal" evidence="13">
    <location>
        <begin position="5"/>
        <end position="154"/>
    </location>
</feature>
<organism evidence="14 15">
    <name type="scientific">Candidatus Nitrosacidococcus tergens</name>
    <dbReference type="NCBI Taxonomy" id="553981"/>
    <lineage>
        <taxon>Bacteria</taxon>
        <taxon>Pseudomonadati</taxon>
        <taxon>Pseudomonadota</taxon>
        <taxon>Gammaproteobacteria</taxon>
        <taxon>Chromatiales</taxon>
        <taxon>Chromatiaceae</taxon>
        <taxon>Candidatus Nitrosacidococcus</taxon>
    </lineage>
</organism>
<dbReference type="InterPro" id="IPR008928">
    <property type="entry name" value="6-hairpin_glycosidase_sf"/>
</dbReference>
<dbReference type="PANTHER" id="PTHR31616">
    <property type="entry name" value="TREHALASE"/>
    <property type="match status" value="1"/>
</dbReference>
<evidence type="ECO:0000256" key="1">
    <source>
        <dbReference type="ARBA" id="ARBA00001576"/>
    </source>
</evidence>
<evidence type="ECO:0000256" key="3">
    <source>
        <dbReference type="ARBA" id="ARBA00012757"/>
    </source>
</evidence>
<dbReference type="Pfam" id="PF19291">
    <property type="entry name" value="TREH_N"/>
    <property type="match status" value="1"/>
</dbReference>
<dbReference type="InterPro" id="IPR045582">
    <property type="entry name" value="Trehalase-like_N"/>
</dbReference>
<dbReference type="RefSeq" id="WP_197744796.1">
    <property type="nucleotide sequence ID" value="NZ_LR778175.1"/>
</dbReference>
<dbReference type="EMBL" id="LR778175">
    <property type="protein sequence ID" value="CAB1274994.1"/>
    <property type="molecule type" value="Genomic_DNA"/>
</dbReference>
<proteinExistence type="inferred from homology"/>
<gene>
    <name evidence="14" type="ORF">NSCAC_0446</name>
</gene>
<evidence type="ECO:0000256" key="5">
    <source>
        <dbReference type="ARBA" id="ARBA00022801"/>
    </source>
</evidence>
<dbReference type="InterPro" id="IPR011613">
    <property type="entry name" value="GH15-like"/>
</dbReference>
<comment type="pathway">
    <text evidence="11">Glycan degradation; trehalose degradation; D-glucose from alpha,alpha-trehalose: step 1/1.</text>
</comment>
<evidence type="ECO:0000256" key="8">
    <source>
        <dbReference type="ARBA" id="ARBA00030473"/>
    </source>
</evidence>
<evidence type="ECO:0000259" key="13">
    <source>
        <dbReference type="Pfam" id="PF19291"/>
    </source>
</evidence>
<comment type="catalytic activity">
    <reaction evidence="1">
        <text>alpha,alpha-trehalose + H2O = alpha-D-glucose + beta-D-glucose</text>
        <dbReference type="Rhea" id="RHEA:32675"/>
        <dbReference type="ChEBI" id="CHEBI:15377"/>
        <dbReference type="ChEBI" id="CHEBI:15903"/>
        <dbReference type="ChEBI" id="CHEBI:16551"/>
        <dbReference type="ChEBI" id="CHEBI:17925"/>
        <dbReference type="EC" id="3.2.1.28"/>
    </reaction>
</comment>
<comment type="similarity">
    <text evidence="2">Belongs to the glycosyl hydrolase 15 family.</text>
</comment>
<protein>
    <recommendedName>
        <fullName evidence="4">Trehalase</fullName>
        <ecNumber evidence="3">3.2.1.28</ecNumber>
    </recommendedName>
    <alternativeName>
        <fullName evidence="8">Alpha,alpha-trehalase</fullName>
    </alternativeName>
    <alternativeName>
        <fullName evidence="9">Alpha,alpha-trehalose glucohydrolase</fullName>
    </alternativeName>
</protein>
<evidence type="ECO:0000256" key="11">
    <source>
        <dbReference type="ARBA" id="ARBA00060615"/>
    </source>
</evidence>